<name>A0AAE3QHC7_9BACT</name>
<comment type="caution">
    <text evidence="3">The sequence shown here is derived from an EMBL/GenBank/DDBJ whole genome shotgun (WGS) entry which is preliminary data.</text>
</comment>
<keyword evidence="5" id="KW-1185">Reference proteome</keyword>
<accession>A0AAE3QHC7</accession>
<evidence type="ECO:0000313" key="3">
    <source>
        <dbReference type="EMBL" id="MDJ1479392.1"/>
    </source>
</evidence>
<dbReference type="Pfam" id="PF13568">
    <property type="entry name" value="OMP_b-brl_2"/>
    <property type="match status" value="1"/>
</dbReference>
<dbReference type="RefSeq" id="WP_313975532.1">
    <property type="nucleotide sequence ID" value="NZ_JASJOR010000054.1"/>
</dbReference>
<dbReference type="Proteomes" id="UP001241110">
    <property type="component" value="Unassembled WGS sequence"/>
</dbReference>
<protein>
    <submittedName>
        <fullName evidence="3">Porin family protein</fullName>
    </submittedName>
</protein>
<dbReference type="EMBL" id="JASJOS010000001">
    <property type="protein sequence ID" value="MDJ1479392.1"/>
    <property type="molecule type" value="Genomic_DNA"/>
</dbReference>
<dbReference type="PROSITE" id="PS51257">
    <property type="entry name" value="PROKAR_LIPOPROTEIN"/>
    <property type="match status" value="1"/>
</dbReference>
<dbReference type="InterPro" id="IPR025665">
    <property type="entry name" value="Beta-barrel_OMP_2"/>
</dbReference>
<dbReference type="Proteomes" id="UP001228581">
    <property type="component" value="Unassembled WGS sequence"/>
</dbReference>
<evidence type="ECO:0000256" key="1">
    <source>
        <dbReference type="SAM" id="SignalP"/>
    </source>
</evidence>
<dbReference type="EMBL" id="JASJOT010000003">
    <property type="protein sequence ID" value="MDJ1492737.1"/>
    <property type="molecule type" value="Genomic_DNA"/>
</dbReference>
<evidence type="ECO:0000313" key="5">
    <source>
        <dbReference type="Proteomes" id="UP001228581"/>
    </source>
</evidence>
<gene>
    <name evidence="3" type="ORF">QNI16_02780</name>
    <name evidence="4" type="ORF">QNI19_07325</name>
</gene>
<dbReference type="AlphaFoldDB" id="A0AAE3QHC7"/>
<feature type="domain" description="Outer membrane protein beta-barrel" evidence="2">
    <location>
        <begin position="26"/>
        <end position="215"/>
    </location>
</feature>
<evidence type="ECO:0000313" key="6">
    <source>
        <dbReference type="Proteomes" id="UP001241110"/>
    </source>
</evidence>
<reference evidence="3 5" key="1">
    <citation type="submission" date="2023-05" db="EMBL/GenBank/DDBJ databases">
        <authorList>
            <person name="Zhang X."/>
        </authorList>
    </citation>
    <scope>NUCLEOTIDE SEQUENCE</scope>
    <source>
        <strain evidence="4 5">DM2B3-1</strain>
        <strain evidence="3">YF14B1</strain>
    </source>
</reference>
<evidence type="ECO:0000313" key="4">
    <source>
        <dbReference type="EMBL" id="MDJ1492737.1"/>
    </source>
</evidence>
<sequence>MKKIHWNKLIILFILSGSCLLTFSTQAQNTKRPSMYSLHLPDYDDKPVHYGFFIAGNVSTLTRRYSSGFVNGNDTIAAINPKWSPSYGLGFIVAYGLDPQFDICLVPAFSYYERRVEYTSTAGNVKELILESGFVELSMLARYKSIRRGNIRMYMVGGIKPAIEVGSNVKSRGSNTLRTQNFDLNIEYGFGADLFYEFFKFTPEIRFSHGITNLLVKDKNIYSRGLSRLGAHSVTLYLYF</sequence>
<evidence type="ECO:0000259" key="2">
    <source>
        <dbReference type="Pfam" id="PF13568"/>
    </source>
</evidence>
<feature type="chain" id="PRO_5041975463" evidence="1">
    <location>
        <begin position="28"/>
        <end position="240"/>
    </location>
</feature>
<keyword evidence="1" id="KW-0732">Signal</keyword>
<feature type="signal peptide" evidence="1">
    <location>
        <begin position="1"/>
        <end position="27"/>
    </location>
</feature>
<proteinExistence type="predicted"/>
<organism evidence="3 6">
    <name type="scientific">Xanthocytophaga flava</name>
    <dbReference type="NCBI Taxonomy" id="3048013"/>
    <lineage>
        <taxon>Bacteria</taxon>
        <taxon>Pseudomonadati</taxon>
        <taxon>Bacteroidota</taxon>
        <taxon>Cytophagia</taxon>
        <taxon>Cytophagales</taxon>
        <taxon>Rhodocytophagaceae</taxon>
        <taxon>Xanthocytophaga</taxon>
    </lineage>
</organism>